<evidence type="ECO:0000313" key="2">
    <source>
        <dbReference type="EMBL" id="KAG0577090.1"/>
    </source>
</evidence>
<accession>A0A8T0I0U2</accession>
<reference evidence="2" key="1">
    <citation type="submission" date="2020-06" db="EMBL/GenBank/DDBJ databases">
        <title>WGS assembly of Ceratodon purpureus strain R40.</title>
        <authorList>
            <person name="Carey S.B."/>
            <person name="Jenkins J."/>
            <person name="Shu S."/>
            <person name="Lovell J.T."/>
            <person name="Sreedasyam A."/>
            <person name="Maumus F."/>
            <person name="Tiley G.P."/>
            <person name="Fernandez-Pozo N."/>
            <person name="Barry K."/>
            <person name="Chen C."/>
            <person name="Wang M."/>
            <person name="Lipzen A."/>
            <person name="Daum C."/>
            <person name="Saski C.A."/>
            <person name="Payton A.C."/>
            <person name="Mcbreen J.C."/>
            <person name="Conrad R.E."/>
            <person name="Kollar L.M."/>
            <person name="Olsson S."/>
            <person name="Huttunen S."/>
            <person name="Landis J.B."/>
            <person name="Wickett N.J."/>
            <person name="Johnson M.G."/>
            <person name="Rensing S.A."/>
            <person name="Grimwood J."/>
            <person name="Schmutz J."/>
            <person name="Mcdaniel S.F."/>
        </authorList>
    </citation>
    <scope>NUCLEOTIDE SEQUENCE</scope>
    <source>
        <strain evidence="2">R40</strain>
    </source>
</reference>
<organism evidence="2 3">
    <name type="scientific">Ceratodon purpureus</name>
    <name type="common">Fire moss</name>
    <name type="synonym">Dicranum purpureum</name>
    <dbReference type="NCBI Taxonomy" id="3225"/>
    <lineage>
        <taxon>Eukaryota</taxon>
        <taxon>Viridiplantae</taxon>
        <taxon>Streptophyta</taxon>
        <taxon>Embryophyta</taxon>
        <taxon>Bryophyta</taxon>
        <taxon>Bryophytina</taxon>
        <taxon>Bryopsida</taxon>
        <taxon>Dicranidae</taxon>
        <taxon>Pseudoditrichales</taxon>
        <taxon>Ditrichaceae</taxon>
        <taxon>Ceratodon</taxon>
    </lineage>
</organism>
<feature type="compositionally biased region" description="Polar residues" evidence="1">
    <location>
        <begin position="45"/>
        <end position="55"/>
    </location>
</feature>
<gene>
    <name evidence="2" type="ORF">KC19_5G129800</name>
</gene>
<evidence type="ECO:0000256" key="1">
    <source>
        <dbReference type="SAM" id="MobiDB-lite"/>
    </source>
</evidence>
<comment type="caution">
    <text evidence="2">The sequence shown here is derived from an EMBL/GenBank/DDBJ whole genome shotgun (WGS) entry which is preliminary data.</text>
</comment>
<feature type="compositionally biased region" description="Polar residues" evidence="1">
    <location>
        <begin position="99"/>
        <end position="120"/>
    </location>
</feature>
<name>A0A8T0I0U2_CERPU</name>
<feature type="compositionally biased region" description="Polar residues" evidence="1">
    <location>
        <begin position="64"/>
        <end position="88"/>
    </location>
</feature>
<dbReference type="EMBL" id="CM026425">
    <property type="protein sequence ID" value="KAG0577090.1"/>
    <property type="molecule type" value="Genomic_DNA"/>
</dbReference>
<protein>
    <submittedName>
        <fullName evidence="2">Uncharacterized protein</fullName>
    </submittedName>
</protein>
<keyword evidence="3" id="KW-1185">Reference proteome</keyword>
<proteinExistence type="predicted"/>
<feature type="region of interest" description="Disordered" evidence="1">
    <location>
        <begin position="45"/>
        <end position="135"/>
    </location>
</feature>
<dbReference type="AlphaFoldDB" id="A0A8T0I0U2"/>
<sequence length="135" mass="15019">MSLFIQQPKYKTSARLLKNTAQNPSPHISIRGIFQNGKTTTTYIKSKPKSATASVNFRPFYHASQMSPPHSSQKNYNPKQHPTRQITGSKPKPQLIRVNPNSQTSSKTPSPRPSNPQIISITEFPHLAITTNPTA</sequence>
<evidence type="ECO:0000313" key="3">
    <source>
        <dbReference type="Proteomes" id="UP000822688"/>
    </source>
</evidence>
<dbReference type="Proteomes" id="UP000822688">
    <property type="component" value="Chromosome 5"/>
</dbReference>